<evidence type="ECO:0000256" key="8">
    <source>
        <dbReference type="PROSITE-ProRule" id="PRU01360"/>
    </source>
</evidence>
<keyword evidence="3 8" id="KW-1134">Transmembrane beta strand</keyword>
<sequence>MRTEQGLLAAGMLAGTILSGGTVPVFAQQATTLEELSVTASPVQPALKPVAGALPTSSARTPTGVLPVVTDSFSSVTVLTRSEIERSQPTQLGDALFDKPGLSASSFAPGAASRPIIRGLDNTRVRIQENGVGVGDVSELSEDHAVPINPIAADRIEVVRGPAALRYGSQAIGGVVAAENNRVPTFIPVGGIAGRVTTGYSSVDNGYNTAASVDAGGGGVAVHADGFRSQGDSYNTPAGIQANSQYVSQGGSVGISAIGDRGFVGISYSHYDALYGIPGGGSAERRVLIDPVQDRLLARGEYRPLEGPFAVIRFWAGGSVYKHNESGLEEDGFRAIGSTFKSREVEGRVEAQHVPVDLGFGVLTGALGVQSDRRVLGTSGEAGGLLAPTDARANALYVFEELALPSGTRFQAAGRIEGTRATGTATNFPGDYLPGPVDPLEYDRRRRFAPKSASFGVLQDLPGDFVASLTGSYVERAPSVLELYSRGPHEATETFEIGNPNLKLERARTLELGIRRAVGPLRLDATGYVTRYTGFIYKRETGTFCGDEFSTCGAEDELRQIVYTQANAQFYGAEIGAQLDLIPVGNGFIGLDAQYDFVRAQFDNGSYVPRIPPHRVGGGAYLRADGWYARVFLLHAFAHTETAPIETPTPGWDDLRAEISYTKPLDPAVYGASEITLGLQGRNLLDDRIRNSASFKKDEILLPGRNLRLFLTARF</sequence>
<evidence type="ECO:0000256" key="2">
    <source>
        <dbReference type="ARBA" id="ARBA00022448"/>
    </source>
</evidence>
<dbReference type="GO" id="GO:0015344">
    <property type="term" value="F:siderophore uptake transmembrane transporter activity"/>
    <property type="evidence" value="ECO:0007669"/>
    <property type="project" value="TreeGrafter"/>
</dbReference>
<dbReference type="AlphaFoldDB" id="A0A1I3YT03"/>
<evidence type="ECO:0000259" key="11">
    <source>
        <dbReference type="Pfam" id="PF07715"/>
    </source>
</evidence>
<dbReference type="InterPro" id="IPR000531">
    <property type="entry name" value="Beta-barrel_TonB"/>
</dbReference>
<keyword evidence="6 8" id="KW-0472">Membrane</keyword>
<evidence type="ECO:0000259" key="10">
    <source>
        <dbReference type="Pfam" id="PF00593"/>
    </source>
</evidence>
<evidence type="ECO:0000313" key="12">
    <source>
        <dbReference type="EMBL" id="SFK34890.1"/>
    </source>
</evidence>
<dbReference type="GO" id="GO:0044718">
    <property type="term" value="P:siderophore transmembrane transport"/>
    <property type="evidence" value="ECO:0007669"/>
    <property type="project" value="TreeGrafter"/>
</dbReference>
<evidence type="ECO:0000256" key="1">
    <source>
        <dbReference type="ARBA" id="ARBA00004571"/>
    </source>
</evidence>
<dbReference type="GO" id="GO:0009279">
    <property type="term" value="C:cell outer membrane"/>
    <property type="evidence" value="ECO:0007669"/>
    <property type="project" value="UniProtKB-SubCell"/>
</dbReference>
<dbReference type="Gene3D" id="2.170.130.10">
    <property type="entry name" value="TonB-dependent receptor, plug domain"/>
    <property type="match status" value="1"/>
</dbReference>
<reference evidence="13" key="1">
    <citation type="submission" date="2016-10" db="EMBL/GenBank/DDBJ databases">
        <authorList>
            <person name="Varghese N."/>
            <person name="Submissions S."/>
        </authorList>
    </citation>
    <scope>NUCLEOTIDE SEQUENCE [LARGE SCALE GENOMIC DNA]</scope>
    <source>
        <strain evidence="13">CGMCC 1.6474</strain>
    </source>
</reference>
<evidence type="ECO:0000256" key="6">
    <source>
        <dbReference type="ARBA" id="ARBA00023136"/>
    </source>
</evidence>
<evidence type="ECO:0000313" key="13">
    <source>
        <dbReference type="Proteomes" id="UP000198804"/>
    </source>
</evidence>
<keyword evidence="7 8" id="KW-0998">Cell outer membrane</keyword>
<keyword evidence="5 9" id="KW-0798">TonB box</keyword>
<feature type="domain" description="TonB-dependent receptor-like beta-barrel" evidence="10">
    <location>
        <begin position="199"/>
        <end position="684"/>
    </location>
</feature>
<dbReference type="Pfam" id="PF00593">
    <property type="entry name" value="TonB_dep_Rec_b-barrel"/>
    <property type="match status" value="1"/>
</dbReference>
<evidence type="ECO:0000256" key="5">
    <source>
        <dbReference type="ARBA" id="ARBA00023077"/>
    </source>
</evidence>
<accession>A0A1I3YT03</accession>
<dbReference type="Proteomes" id="UP000198804">
    <property type="component" value="Unassembled WGS sequence"/>
</dbReference>
<dbReference type="STRING" id="414703.SAMN04488125_101347"/>
<keyword evidence="4 8" id="KW-0812">Transmembrane</keyword>
<dbReference type="PANTHER" id="PTHR30069:SF40">
    <property type="entry name" value="TONB-DEPENDENT RECEPTOR NMB0964-RELATED"/>
    <property type="match status" value="1"/>
</dbReference>
<dbReference type="RefSeq" id="WP_091941301.1">
    <property type="nucleotide sequence ID" value="NZ_FOSV01000001.1"/>
</dbReference>
<keyword evidence="2 8" id="KW-0813">Transport</keyword>
<dbReference type="PROSITE" id="PS52016">
    <property type="entry name" value="TONB_DEPENDENT_REC_3"/>
    <property type="match status" value="1"/>
</dbReference>
<dbReference type="InterPro" id="IPR036942">
    <property type="entry name" value="Beta-barrel_TonB_sf"/>
</dbReference>
<gene>
    <name evidence="12" type="ORF">SAMN04488125_101347</name>
</gene>
<dbReference type="InterPro" id="IPR037066">
    <property type="entry name" value="Plug_dom_sf"/>
</dbReference>
<dbReference type="EMBL" id="FOSV01000001">
    <property type="protein sequence ID" value="SFK34890.1"/>
    <property type="molecule type" value="Genomic_DNA"/>
</dbReference>
<dbReference type="SUPFAM" id="SSF56935">
    <property type="entry name" value="Porins"/>
    <property type="match status" value="1"/>
</dbReference>
<organism evidence="12 13">
    <name type="scientific">Methylorubrum salsuginis</name>
    <dbReference type="NCBI Taxonomy" id="414703"/>
    <lineage>
        <taxon>Bacteria</taxon>
        <taxon>Pseudomonadati</taxon>
        <taxon>Pseudomonadota</taxon>
        <taxon>Alphaproteobacteria</taxon>
        <taxon>Hyphomicrobiales</taxon>
        <taxon>Methylobacteriaceae</taxon>
        <taxon>Methylorubrum</taxon>
    </lineage>
</organism>
<dbReference type="OrthoDB" id="9795928at2"/>
<protein>
    <submittedName>
        <fullName evidence="12">Iron complex outermembrane recepter protein</fullName>
    </submittedName>
</protein>
<comment type="similarity">
    <text evidence="8 9">Belongs to the TonB-dependent receptor family.</text>
</comment>
<name>A0A1I3YT03_9HYPH</name>
<evidence type="ECO:0000256" key="7">
    <source>
        <dbReference type="ARBA" id="ARBA00023237"/>
    </source>
</evidence>
<dbReference type="InterPro" id="IPR039426">
    <property type="entry name" value="TonB-dep_rcpt-like"/>
</dbReference>
<proteinExistence type="inferred from homology"/>
<dbReference type="InterPro" id="IPR012910">
    <property type="entry name" value="Plug_dom"/>
</dbReference>
<keyword evidence="13" id="KW-1185">Reference proteome</keyword>
<dbReference type="Gene3D" id="2.40.170.20">
    <property type="entry name" value="TonB-dependent receptor, beta-barrel domain"/>
    <property type="match status" value="1"/>
</dbReference>
<evidence type="ECO:0000256" key="4">
    <source>
        <dbReference type="ARBA" id="ARBA00022692"/>
    </source>
</evidence>
<dbReference type="Pfam" id="PF07715">
    <property type="entry name" value="Plug"/>
    <property type="match status" value="1"/>
</dbReference>
<feature type="domain" description="TonB-dependent receptor plug" evidence="11">
    <location>
        <begin position="71"/>
        <end position="175"/>
    </location>
</feature>
<dbReference type="PANTHER" id="PTHR30069">
    <property type="entry name" value="TONB-DEPENDENT OUTER MEMBRANE RECEPTOR"/>
    <property type="match status" value="1"/>
</dbReference>
<comment type="subcellular location">
    <subcellularLocation>
        <location evidence="1 8">Cell outer membrane</location>
        <topology evidence="1 8">Multi-pass membrane protein</topology>
    </subcellularLocation>
</comment>
<evidence type="ECO:0000256" key="3">
    <source>
        <dbReference type="ARBA" id="ARBA00022452"/>
    </source>
</evidence>
<evidence type="ECO:0000256" key="9">
    <source>
        <dbReference type="RuleBase" id="RU003357"/>
    </source>
</evidence>